<name>A0ABV7FIB0_9GAMM</name>
<evidence type="ECO:0000256" key="1">
    <source>
        <dbReference type="ARBA" id="ARBA00022723"/>
    </source>
</evidence>
<evidence type="ECO:0000313" key="6">
    <source>
        <dbReference type="Proteomes" id="UP001595555"/>
    </source>
</evidence>
<accession>A0ABV7FIB0</accession>
<dbReference type="InterPro" id="IPR011330">
    <property type="entry name" value="Glyco_hydro/deAcase_b/a-brl"/>
</dbReference>
<keyword evidence="1" id="KW-0479">Metal-binding</keyword>
<dbReference type="InterPro" id="IPR002509">
    <property type="entry name" value="NODB_dom"/>
</dbReference>
<dbReference type="Gene3D" id="3.20.20.370">
    <property type="entry name" value="Glycoside hydrolase/deacetylase"/>
    <property type="match status" value="1"/>
</dbReference>
<dbReference type="PANTHER" id="PTHR10587">
    <property type="entry name" value="GLYCOSYL TRANSFERASE-RELATED"/>
    <property type="match status" value="1"/>
</dbReference>
<feature type="domain" description="NodB homology" evidence="4">
    <location>
        <begin position="21"/>
        <end position="142"/>
    </location>
</feature>
<dbReference type="Pfam" id="PF01522">
    <property type="entry name" value="Polysacc_deac_1"/>
    <property type="match status" value="1"/>
</dbReference>
<dbReference type="EMBL" id="JBHRTF010000004">
    <property type="protein sequence ID" value="MFC3116511.1"/>
    <property type="molecule type" value="Genomic_DNA"/>
</dbReference>
<proteinExistence type="predicted"/>
<dbReference type="InterPro" id="IPR050248">
    <property type="entry name" value="Polysacc_deacetylase_ArnD"/>
</dbReference>
<gene>
    <name evidence="5" type="ORF">ACFODX_13145</name>
</gene>
<protein>
    <submittedName>
        <fullName evidence="5">Polysaccharide deacetylase family protein</fullName>
    </submittedName>
</protein>
<keyword evidence="3" id="KW-0732">Signal</keyword>
<reference evidence="6" key="1">
    <citation type="journal article" date="2019" name="Int. J. Syst. Evol. Microbiol.">
        <title>The Global Catalogue of Microorganisms (GCM) 10K type strain sequencing project: providing services to taxonomists for standard genome sequencing and annotation.</title>
        <authorList>
            <consortium name="The Broad Institute Genomics Platform"/>
            <consortium name="The Broad Institute Genome Sequencing Center for Infectious Disease"/>
            <person name="Wu L."/>
            <person name="Ma J."/>
        </authorList>
    </citation>
    <scope>NUCLEOTIDE SEQUENCE [LARGE SCALE GENOMIC DNA]</scope>
    <source>
        <strain evidence="6">KCTC 52237</strain>
    </source>
</reference>
<dbReference type="Proteomes" id="UP001595555">
    <property type="component" value="Unassembled WGS sequence"/>
</dbReference>
<keyword evidence="6" id="KW-1185">Reference proteome</keyword>
<dbReference type="PANTHER" id="PTHR10587:SF133">
    <property type="entry name" value="CHITIN DEACETYLASE 1-RELATED"/>
    <property type="match status" value="1"/>
</dbReference>
<evidence type="ECO:0000259" key="4">
    <source>
        <dbReference type="Pfam" id="PF01522"/>
    </source>
</evidence>
<organism evidence="5 6">
    <name type="scientific">Cellvibrio fontiphilus</name>
    <dbReference type="NCBI Taxonomy" id="1815559"/>
    <lineage>
        <taxon>Bacteria</taxon>
        <taxon>Pseudomonadati</taxon>
        <taxon>Pseudomonadota</taxon>
        <taxon>Gammaproteobacteria</taxon>
        <taxon>Cellvibrionales</taxon>
        <taxon>Cellvibrionaceae</taxon>
        <taxon>Cellvibrio</taxon>
    </lineage>
</organism>
<evidence type="ECO:0000313" key="5">
    <source>
        <dbReference type="EMBL" id="MFC3116511.1"/>
    </source>
</evidence>
<evidence type="ECO:0000256" key="3">
    <source>
        <dbReference type="SAM" id="SignalP"/>
    </source>
</evidence>
<comment type="caution">
    <text evidence="5">The sequence shown here is derived from an EMBL/GenBank/DDBJ whole genome shotgun (WGS) entry which is preliminary data.</text>
</comment>
<keyword evidence="2" id="KW-0378">Hydrolase</keyword>
<dbReference type="SUPFAM" id="SSF88713">
    <property type="entry name" value="Glycoside hydrolase/deacetylase"/>
    <property type="match status" value="1"/>
</dbReference>
<evidence type="ECO:0000256" key="2">
    <source>
        <dbReference type="ARBA" id="ARBA00022801"/>
    </source>
</evidence>
<sequence>MDKRFLSLFSLILICVTSMSNAREIALTFDDAPTPDSVLMTGAERTQKIIDALKKADVPDALIFVKAGHIDSQNTERLTQYADAGFHLANHSFSHQSASQIGVNAYAEDAYKAHLALKPFKNVLNFHRFPYLHYGKDLADISQLQALLTELGYKDGYVTVDNFDWYISSLITKAAEEKKTIDYEKARDFYVNSLYDSIEFYDAIAKKTLKRSPRHVLLLHENDAAALFVGDLVNHLRSKGWKIISPQQAYKDPIAKSFPQVALHKQGRVAAIASSKGIPDAELRHPSENEQYLDQAFAKAGVIVSQ</sequence>
<feature type="chain" id="PRO_5046555768" evidence="3">
    <location>
        <begin position="23"/>
        <end position="306"/>
    </location>
</feature>
<dbReference type="RefSeq" id="WP_378119823.1">
    <property type="nucleotide sequence ID" value="NZ_JBHRTF010000004.1"/>
</dbReference>
<feature type="signal peptide" evidence="3">
    <location>
        <begin position="1"/>
        <end position="22"/>
    </location>
</feature>